<organism evidence="4 5">
    <name type="scientific">Azohydromonas caseinilytica</name>
    <dbReference type="NCBI Taxonomy" id="2728836"/>
    <lineage>
        <taxon>Bacteria</taxon>
        <taxon>Pseudomonadati</taxon>
        <taxon>Pseudomonadota</taxon>
        <taxon>Betaproteobacteria</taxon>
        <taxon>Burkholderiales</taxon>
        <taxon>Sphaerotilaceae</taxon>
        <taxon>Azohydromonas</taxon>
    </lineage>
</organism>
<dbReference type="Proteomes" id="UP000574067">
    <property type="component" value="Unassembled WGS sequence"/>
</dbReference>
<sequence>MSYILQALQRAEAERARGATPGLNTPTLPGAAPVPRARRTLPWAVAAGTLAGSAVLAWFLWPVAPAAQGPAVALNTPPQATTRASEARTPAAAAPAVPAAPAAALTPAVPAVPIVAAPPAPAPAPQPEAAPAPRRAEAPPAVSSALPRAPAAAPSPAAPPPATAARPAPPAALDKPVPPATTAAATPAPAVPPVVTLAELPAPVRQALPPLNLGGGIYSPEPANRLLIVNGQVLRERAQIGPELVLESIGPKAAVFRFRQQRFEMRY</sequence>
<dbReference type="AlphaFoldDB" id="A0A848F8W7"/>
<protein>
    <submittedName>
        <fullName evidence="4">General secretion pathway protein GspB</fullName>
    </submittedName>
</protein>
<reference evidence="4 5" key="1">
    <citation type="submission" date="2020-04" db="EMBL/GenBank/DDBJ databases">
        <title>Azohydromonas sp. isolated from soil.</title>
        <authorList>
            <person name="Dahal R.H."/>
        </authorList>
    </citation>
    <scope>NUCLEOTIDE SEQUENCE [LARGE SCALE GENOMIC DNA]</scope>
    <source>
        <strain evidence="4 5">G-1-1-14</strain>
    </source>
</reference>
<proteinExistence type="predicted"/>
<feature type="compositionally biased region" description="Pro residues" evidence="1">
    <location>
        <begin position="119"/>
        <end position="130"/>
    </location>
</feature>
<feature type="compositionally biased region" description="Low complexity" evidence="1">
    <location>
        <begin position="131"/>
        <end position="155"/>
    </location>
</feature>
<keyword evidence="5" id="KW-1185">Reference proteome</keyword>
<dbReference type="PRINTS" id="PR01217">
    <property type="entry name" value="PRICHEXTENSN"/>
</dbReference>
<comment type="caution">
    <text evidence="4">The sequence shown here is derived from an EMBL/GenBank/DDBJ whole genome shotgun (WGS) entry which is preliminary data.</text>
</comment>
<dbReference type="RefSeq" id="WP_169159698.1">
    <property type="nucleotide sequence ID" value="NZ_JABBFW010000004.1"/>
</dbReference>
<evidence type="ECO:0000313" key="4">
    <source>
        <dbReference type="EMBL" id="NML14783.1"/>
    </source>
</evidence>
<gene>
    <name evidence="4" type="ORF">HHL10_07320</name>
</gene>
<feature type="domain" description="Type II secretion system protein GspB C-terminal" evidence="3">
    <location>
        <begin position="208"/>
        <end position="265"/>
    </location>
</feature>
<dbReference type="Pfam" id="PF16537">
    <property type="entry name" value="T2SSB"/>
    <property type="match status" value="1"/>
</dbReference>
<feature type="transmembrane region" description="Helical" evidence="2">
    <location>
        <begin position="41"/>
        <end position="61"/>
    </location>
</feature>
<dbReference type="EMBL" id="JABBFW010000004">
    <property type="protein sequence ID" value="NML14783.1"/>
    <property type="molecule type" value="Genomic_DNA"/>
</dbReference>
<keyword evidence="2" id="KW-1133">Transmembrane helix</keyword>
<feature type="region of interest" description="Disordered" evidence="1">
    <location>
        <begin position="119"/>
        <end position="187"/>
    </location>
</feature>
<keyword evidence="2" id="KW-0472">Membrane</keyword>
<accession>A0A848F8W7</accession>
<feature type="compositionally biased region" description="Pro residues" evidence="1">
    <location>
        <begin position="156"/>
        <end position="170"/>
    </location>
</feature>
<dbReference type="GO" id="GO:0015627">
    <property type="term" value="C:type II protein secretion system complex"/>
    <property type="evidence" value="ECO:0007669"/>
    <property type="project" value="InterPro"/>
</dbReference>
<evidence type="ECO:0000313" key="5">
    <source>
        <dbReference type="Proteomes" id="UP000574067"/>
    </source>
</evidence>
<evidence type="ECO:0000259" key="3">
    <source>
        <dbReference type="Pfam" id="PF16537"/>
    </source>
</evidence>
<keyword evidence="2" id="KW-0812">Transmembrane</keyword>
<evidence type="ECO:0000256" key="2">
    <source>
        <dbReference type="SAM" id="Phobius"/>
    </source>
</evidence>
<evidence type="ECO:0000256" key="1">
    <source>
        <dbReference type="SAM" id="MobiDB-lite"/>
    </source>
</evidence>
<name>A0A848F8W7_9BURK</name>
<dbReference type="InterPro" id="IPR032389">
    <property type="entry name" value="GspB_C"/>
</dbReference>